<accession>A0ABM6GGZ7</accession>
<proteinExistence type="predicted"/>
<evidence type="ECO:0000313" key="1">
    <source>
        <dbReference type="EMBL" id="APT74912.1"/>
    </source>
</evidence>
<gene>
    <name evidence="1" type="ORF">BW47_07775</name>
</gene>
<protein>
    <submittedName>
        <fullName evidence="1">Uncharacterized protein</fullName>
    </submittedName>
</protein>
<dbReference type="EMBL" id="CP007389">
    <property type="protein sequence ID" value="APT74912.1"/>
    <property type="molecule type" value="Genomic_DNA"/>
</dbReference>
<keyword evidence="2" id="KW-1185">Reference proteome</keyword>
<sequence>MKNIKIEQKLLLNCYMSCLKLWGWKKSDNLLDNPHKNDIIFVEWVSILNGAKSPIFLWSIIF</sequence>
<dbReference type="Proteomes" id="UP000185490">
    <property type="component" value="Chromosome"/>
</dbReference>
<evidence type="ECO:0000313" key="2">
    <source>
        <dbReference type="Proteomes" id="UP000185490"/>
    </source>
</evidence>
<organism evidence="1 2">
    <name type="scientific">Thermosipho melanesiensis</name>
    <dbReference type="NCBI Taxonomy" id="46541"/>
    <lineage>
        <taxon>Bacteria</taxon>
        <taxon>Thermotogati</taxon>
        <taxon>Thermotogota</taxon>
        <taxon>Thermotogae</taxon>
        <taxon>Thermotogales</taxon>
        <taxon>Fervidobacteriaceae</taxon>
        <taxon>Thermosipho</taxon>
    </lineage>
</organism>
<reference evidence="1 2" key="1">
    <citation type="submission" date="2014-02" db="EMBL/GenBank/DDBJ databases">
        <title>Diversity of Thermotogales isolates from hydrothermal vents.</title>
        <authorList>
            <person name="Haverkamp T.H.A."/>
            <person name="Lossouarn J."/>
            <person name="Geslin C."/>
            <person name="Nesbo C.L."/>
        </authorList>
    </citation>
    <scope>NUCLEOTIDE SEQUENCE [LARGE SCALE GENOMIC DNA]</scope>
    <source>
        <strain evidence="1 2">431</strain>
    </source>
</reference>
<name>A0ABM6GGZ7_9BACT</name>